<organism evidence="12 13">
    <name type="scientific">Nibrella saemangeumensis</name>
    <dbReference type="NCBI Taxonomy" id="1084526"/>
    <lineage>
        <taxon>Bacteria</taxon>
        <taxon>Pseudomonadati</taxon>
        <taxon>Bacteroidota</taxon>
        <taxon>Cytophagia</taxon>
        <taxon>Cytophagales</taxon>
        <taxon>Spirosomataceae</taxon>
        <taxon>Nibrella</taxon>
    </lineage>
</organism>
<evidence type="ECO:0000256" key="9">
    <source>
        <dbReference type="ARBA" id="ARBA00023235"/>
    </source>
</evidence>
<comment type="caution">
    <text evidence="12">The sequence shown here is derived from an EMBL/GenBank/DDBJ whole genome shotgun (WGS) entry which is preliminary data.</text>
</comment>
<evidence type="ECO:0000256" key="3">
    <source>
        <dbReference type="ARBA" id="ARBA00005028"/>
    </source>
</evidence>
<evidence type="ECO:0000256" key="4">
    <source>
        <dbReference type="ARBA" id="ARBA00006206"/>
    </source>
</evidence>
<dbReference type="PIRSF" id="PIRSF005096">
    <property type="entry name" value="GALM"/>
    <property type="match status" value="1"/>
</dbReference>
<evidence type="ECO:0000256" key="2">
    <source>
        <dbReference type="ARBA" id="ARBA00001913"/>
    </source>
</evidence>
<dbReference type="EC" id="5.1.3.3" evidence="6 11"/>
<dbReference type="Gene3D" id="2.70.98.10">
    <property type="match status" value="1"/>
</dbReference>
<keyword evidence="9 11" id="KW-0413">Isomerase</keyword>
<dbReference type="CDD" id="cd09019">
    <property type="entry name" value="galactose_mutarotase_like"/>
    <property type="match status" value="1"/>
</dbReference>
<dbReference type="NCBIfam" id="NF008277">
    <property type="entry name" value="PRK11055.1"/>
    <property type="match status" value="1"/>
</dbReference>
<dbReference type="EMBL" id="BAABHD010000083">
    <property type="protein sequence ID" value="GAA4468140.1"/>
    <property type="molecule type" value="Genomic_DNA"/>
</dbReference>
<protein>
    <recommendedName>
        <fullName evidence="7 11">Aldose 1-epimerase</fullName>
        <ecNumber evidence="6 11">5.1.3.3</ecNumber>
    </recommendedName>
</protein>
<evidence type="ECO:0000256" key="1">
    <source>
        <dbReference type="ARBA" id="ARBA00001614"/>
    </source>
</evidence>
<evidence type="ECO:0000256" key="6">
    <source>
        <dbReference type="ARBA" id="ARBA00013185"/>
    </source>
</evidence>
<evidence type="ECO:0000256" key="7">
    <source>
        <dbReference type="ARBA" id="ARBA00014165"/>
    </source>
</evidence>
<dbReference type="PANTHER" id="PTHR10091">
    <property type="entry name" value="ALDOSE-1-EPIMERASE"/>
    <property type="match status" value="1"/>
</dbReference>
<dbReference type="Pfam" id="PF01263">
    <property type="entry name" value="Aldose_epim"/>
    <property type="match status" value="1"/>
</dbReference>
<evidence type="ECO:0000256" key="10">
    <source>
        <dbReference type="ARBA" id="ARBA00023277"/>
    </source>
</evidence>
<dbReference type="Proteomes" id="UP001501175">
    <property type="component" value="Unassembled WGS sequence"/>
</dbReference>
<dbReference type="SUPFAM" id="SSF74650">
    <property type="entry name" value="Galactose mutarotase-like"/>
    <property type="match status" value="1"/>
</dbReference>
<dbReference type="InterPro" id="IPR014718">
    <property type="entry name" value="GH-type_carb-bd"/>
</dbReference>
<keyword evidence="8" id="KW-0106">Calcium</keyword>
<evidence type="ECO:0000256" key="8">
    <source>
        <dbReference type="ARBA" id="ARBA00022837"/>
    </source>
</evidence>
<comment type="similarity">
    <text evidence="4 11">Belongs to the aldose epimerase family.</text>
</comment>
<dbReference type="InterPro" id="IPR047215">
    <property type="entry name" value="Galactose_mutarotase-like"/>
</dbReference>
<sequence>MTVLTLIPVKAFTLILSLVLSTLLYQTGAGQTTTRPKAGIEKAIFGQFPDGRQADLFTLRNAAGMEVQITNYGGYIVSWTAPDRTGKQESITLNVPTFADYLKGTPSFGPIIGRFGNRIAKGKFTLDGQEYTLAANSGGNHIHGGRVGFDKKLWTATPVQGAEPALRLSYTSPDGEEGYPGTLAVNVTYTLQKDNALRIDYKATTDKPTVINLTNHAYFNLSGMKRDVLGHVLSINADQYLPTDKSQIPTGELQPVSGTPFDFTKPTVVGARINDTTHTQIRYGHGYDHCFVFTDKSNKLKLGATVYDPESGRFMEMYTTEPAVQLYTGNHLNGRVTGKEGIAYGRRFGLCLETQHFPDSPNHPNFPSTALRPGQTYNSTTVYKFSVK</sequence>
<keyword evidence="10 11" id="KW-0119">Carbohydrate metabolism</keyword>
<keyword evidence="13" id="KW-1185">Reference proteome</keyword>
<comment type="cofactor">
    <cofactor evidence="2">
        <name>Ca(2+)</name>
        <dbReference type="ChEBI" id="CHEBI:29108"/>
    </cofactor>
</comment>
<comment type="pathway">
    <text evidence="3 11">Carbohydrate metabolism; hexose metabolism.</text>
</comment>
<dbReference type="PANTHER" id="PTHR10091:SF0">
    <property type="entry name" value="GALACTOSE MUTAROTASE"/>
    <property type="match status" value="1"/>
</dbReference>
<comment type="subunit">
    <text evidence="5">Monomer.</text>
</comment>
<evidence type="ECO:0000313" key="13">
    <source>
        <dbReference type="Proteomes" id="UP001501175"/>
    </source>
</evidence>
<comment type="catalytic activity">
    <reaction evidence="1 11">
        <text>alpha-D-glucose = beta-D-glucose</text>
        <dbReference type="Rhea" id="RHEA:10264"/>
        <dbReference type="ChEBI" id="CHEBI:15903"/>
        <dbReference type="ChEBI" id="CHEBI:17925"/>
        <dbReference type="EC" id="5.1.3.3"/>
    </reaction>
</comment>
<dbReference type="InterPro" id="IPR011013">
    <property type="entry name" value="Gal_mutarotase_sf_dom"/>
</dbReference>
<evidence type="ECO:0000313" key="12">
    <source>
        <dbReference type="EMBL" id="GAA4468140.1"/>
    </source>
</evidence>
<dbReference type="InterPro" id="IPR015443">
    <property type="entry name" value="Aldose_1-epimerase"/>
</dbReference>
<evidence type="ECO:0000256" key="11">
    <source>
        <dbReference type="PIRNR" id="PIRNR005096"/>
    </source>
</evidence>
<proteinExistence type="inferred from homology"/>
<evidence type="ECO:0000256" key="5">
    <source>
        <dbReference type="ARBA" id="ARBA00011245"/>
    </source>
</evidence>
<accession>A0ABP8NM78</accession>
<dbReference type="InterPro" id="IPR008183">
    <property type="entry name" value="Aldose_1/G6P_1-epimerase"/>
</dbReference>
<dbReference type="InterPro" id="IPR018052">
    <property type="entry name" value="Ald1_epimerase_CS"/>
</dbReference>
<dbReference type="PROSITE" id="PS00545">
    <property type="entry name" value="ALDOSE_1_EPIMERASE"/>
    <property type="match status" value="1"/>
</dbReference>
<name>A0ABP8NM78_9BACT</name>
<gene>
    <name evidence="12" type="ORF">GCM10023189_52950</name>
</gene>
<reference evidence="13" key="1">
    <citation type="journal article" date="2019" name="Int. J. Syst. Evol. Microbiol.">
        <title>The Global Catalogue of Microorganisms (GCM) 10K type strain sequencing project: providing services to taxonomists for standard genome sequencing and annotation.</title>
        <authorList>
            <consortium name="The Broad Institute Genomics Platform"/>
            <consortium name="The Broad Institute Genome Sequencing Center for Infectious Disease"/>
            <person name="Wu L."/>
            <person name="Ma J."/>
        </authorList>
    </citation>
    <scope>NUCLEOTIDE SEQUENCE [LARGE SCALE GENOMIC DNA]</scope>
    <source>
        <strain evidence="13">JCM 17927</strain>
    </source>
</reference>